<keyword evidence="4" id="KW-1185">Reference proteome</keyword>
<evidence type="ECO:0000259" key="2">
    <source>
        <dbReference type="Pfam" id="PF16002"/>
    </source>
</evidence>
<evidence type="ECO:0000313" key="5">
    <source>
        <dbReference type="WBParaSite" id="HNAJ_0001168601-mRNA-1"/>
    </source>
</evidence>
<dbReference type="Pfam" id="PF16002">
    <property type="entry name" value="Headcase"/>
    <property type="match status" value="1"/>
</dbReference>
<dbReference type="PANTHER" id="PTHR13425">
    <property type="entry name" value="HEADCASE PROTEIN"/>
    <property type="match status" value="1"/>
</dbReference>
<dbReference type="WBParaSite" id="HNAJ_0001168601-mRNA-1">
    <property type="protein sequence ID" value="HNAJ_0001168601-mRNA-1"/>
    <property type="gene ID" value="HNAJ_0001168601"/>
</dbReference>
<dbReference type="InterPro" id="IPR031947">
    <property type="entry name" value="Headcase_mid"/>
</dbReference>
<evidence type="ECO:0000256" key="1">
    <source>
        <dbReference type="SAM" id="MobiDB-lite"/>
    </source>
</evidence>
<feature type="region of interest" description="Disordered" evidence="1">
    <location>
        <begin position="51"/>
        <end position="84"/>
    </location>
</feature>
<name>A0A0R3TV58_RODNA</name>
<dbReference type="AlphaFoldDB" id="A0A0R3TV58"/>
<feature type="compositionally biased region" description="Polar residues" evidence="1">
    <location>
        <begin position="53"/>
        <end position="75"/>
    </location>
</feature>
<reference evidence="3 4" key="2">
    <citation type="submission" date="2018-11" db="EMBL/GenBank/DDBJ databases">
        <authorList>
            <consortium name="Pathogen Informatics"/>
        </authorList>
    </citation>
    <scope>NUCLEOTIDE SEQUENCE [LARGE SCALE GENOMIC DNA]</scope>
</reference>
<proteinExistence type="predicted"/>
<dbReference type="OrthoDB" id="10012848at2759"/>
<dbReference type="PANTHER" id="PTHR13425:SF3">
    <property type="entry name" value="HEADCASE PROTEIN HOMOLOG"/>
    <property type="match status" value="1"/>
</dbReference>
<evidence type="ECO:0000313" key="4">
    <source>
        <dbReference type="Proteomes" id="UP000278807"/>
    </source>
</evidence>
<protein>
    <submittedName>
        <fullName evidence="5">Headcase domain-containing protein</fullName>
    </submittedName>
</protein>
<dbReference type="EMBL" id="UZAE01013717">
    <property type="protein sequence ID" value="VDO11055.1"/>
    <property type="molecule type" value="Genomic_DNA"/>
</dbReference>
<dbReference type="Proteomes" id="UP000278807">
    <property type="component" value="Unassembled WGS sequence"/>
</dbReference>
<reference evidence="5" key="1">
    <citation type="submission" date="2017-02" db="UniProtKB">
        <authorList>
            <consortium name="WormBaseParasite"/>
        </authorList>
    </citation>
    <scope>IDENTIFICATION</scope>
</reference>
<dbReference type="InterPro" id="IPR026066">
    <property type="entry name" value="Headcase"/>
</dbReference>
<feature type="compositionally biased region" description="Low complexity" evidence="1">
    <location>
        <begin position="135"/>
        <end position="150"/>
    </location>
</feature>
<gene>
    <name evidence="3" type="ORF">HNAJ_LOCUS11676</name>
</gene>
<accession>A0A0R3TV58</accession>
<feature type="region of interest" description="Disordered" evidence="1">
    <location>
        <begin position="135"/>
        <end position="182"/>
    </location>
</feature>
<organism evidence="5">
    <name type="scientific">Rodentolepis nana</name>
    <name type="common">Dwarf tapeworm</name>
    <name type="synonym">Hymenolepis nana</name>
    <dbReference type="NCBI Taxonomy" id="102285"/>
    <lineage>
        <taxon>Eukaryota</taxon>
        <taxon>Metazoa</taxon>
        <taxon>Spiralia</taxon>
        <taxon>Lophotrochozoa</taxon>
        <taxon>Platyhelminthes</taxon>
        <taxon>Cestoda</taxon>
        <taxon>Eucestoda</taxon>
        <taxon>Cyclophyllidea</taxon>
        <taxon>Hymenolepididae</taxon>
        <taxon>Rodentolepis</taxon>
    </lineage>
</organism>
<evidence type="ECO:0000313" key="3">
    <source>
        <dbReference type="EMBL" id="VDO11055.1"/>
    </source>
</evidence>
<feature type="domain" description="Headcase middle" evidence="2">
    <location>
        <begin position="197"/>
        <end position="294"/>
    </location>
</feature>
<sequence>MDSGKNGGRLSKTRYSDTSVPFKYFIDPSEFPLVDNWEKAEVSLFQAPRRSSFHPTTNFQPGNQNLLSTNKNQRQTSLSGITDSSLSSGFASDLSSAAAPSTRFPSFSLASMESLEAADSTWFNFDPNGVSSAAATATTTTTNSVTAESSKMINKKDESNSNGSKKHRRFADARQRSGSMAAGNISTIAQNNQQKNAQRRMSFSVPTLQAWKRNGYFIQLEDDSCTGNEDTRAFVLCQLTGHGASEVSCLACGRLLPVYDHFPLLDGALFLSPICHRGGLQRLTTADRFTTCVCPFKYFKMSSDVENKRPFSERKGHTIATAV</sequence>